<dbReference type="EMBL" id="NKUB01000002">
    <property type="protein sequence ID" value="PYD71016.1"/>
    <property type="molecule type" value="Genomic_DNA"/>
</dbReference>
<dbReference type="Proteomes" id="UP000247371">
    <property type="component" value="Unassembled WGS sequence"/>
</dbReference>
<sequence>MTESCKVLMIFPRFNANSFWNYQAACDLAGARYPAAPLGLITVAALLPAEWDVRLVNRNTEELADADLAW</sequence>
<evidence type="ECO:0000313" key="1">
    <source>
        <dbReference type="EMBL" id="PYD71016.1"/>
    </source>
</evidence>
<evidence type="ECO:0000313" key="2">
    <source>
        <dbReference type="Proteomes" id="UP000247371"/>
    </source>
</evidence>
<gene>
    <name evidence="1" type="ORF">CFR76_03390</name>
</gene>
<reference evidence="1 2" key="1">
    <citation type="submission" date="2017-07" db="EMBL/GenBank/DDBJ databases">
        <title>A draft genome sequence of Komagataeibacter swingsii LMG 22125.</title>
        <authorList>
            <person name="Skraban J."/>
            <person name="Cleenwerck I."/>
            <person name="Vandamme P."/>
            <person name="Trcek J."/>
        </authorList>
    </citation>
    <scope>NUCLEOTIDE SEQUENCE [LARGE SCALE GENOMIC DNA]</scope>
    <source>
        <strain evidence="1 2">LMG 22125</strain>
    </source>
</reference>
<comment type="caution">
    <text evidence="1">The sequence shown here is derived from an EMBL/GenBank/DDBJ whole genome shotgun (WGS) entry which is preliminary data.</text>
</comment>
<organism evidence="1 2">
    <name type="scientific">Komagataeibacter swingsii</name>
    <dbReference type="NCBI Taxonomy" id="215220"/>
    <lineage>
        <taxon>Bacteria</taxon>
        <taxon>Pseudomonadati</taxon>
        <taxon>Pseudomonadota</taxon>
        <taxon>Alphaproteobacteria</taxon>
        <taxon>Acetobacterales</taxon>
        <taxon>Acetobacteraceae</taxon>
        <taxon>Komagataeibacter</taxon>
    </lineage>
</organism>
<protein>
    <submittedName>
        <fullName evidence="1">Uncharacterized protein</fullName>
    </submittedName>
</protein>
<feature type="non-terminal residue" evidence="1">
    <location>
        <position position="70"/>
    </location>
</feature>
<proteinExistence type="predicted"/>
<dbReference type="AlphaFoldDB" id="A0A2V4R289"/>
<accession>A0A2V4R289</accession>
<name>A0A2V4R289_9PROT</name>
<keyword evidence="2" id="KW-1185">Reference proteome</keyword>